<name>G8YDG0_PICSO</name>
<dbReference type="eggNOG" id="ENOG502SDKY">
    <property type="taxonomic scope" value="Eukaryota"/>
</dbReference>
<keyword evidence="6" id="KW-0809">Transit peptide</keyword>
<sequence length="639" mass="74746">MASIIRRSKTSKASPVLSRFLSAPAISISSTSMAGSAPASAEENSELKESRGKHLQGKLNDYSSEAFLKSLSFNHFSSTFKEPVDYSKTDVIRKKVFNLINTKQYHLLVELILNWTAPKSIIMDWREVFTQTEFSHIIGKLIDFQISLMHALINQKVISGKDEGNLKYTEARNFRDKVRRIYSNLLFSDGSFIYEKKMRANMHTYGRRSDYSMSMYDYENLIRFELHNQKIDLAAKWFMRLEQQYPGGLHYEFMTQELWKLKFQVYSGGAHYLWKDPKSEYYLSFYNPRKGLLISEQNWRTVFSEYSKFGTRNGRGSPIVDNELGEVLVYCIGYSGDVDYLLKFIESVWGVPSDPKSKASTKACIPGDIKYPTISTLKAILVSLAYNKQFFKGMSYINKFQDIYKELDLSGKEARSFWGTVFKWCELSTRSDADRVLLNYLKATDVPNVNLSKNPSLKELQENTYFDYEGYISLLHELKDKRKRTMEQLWGIYTSNNCFFSPSVFRTYLDFLLEDKSERHLYEYMSELGKYYHLYHTSERSFNRIYSKSHLLNDTDKSIYTLYKKALRGLVGVKWQNGYAGQCPPLLEEWSLNTKMQKSLMSYFEKSVIPEYNKMMDKKRHEVMVKQRSEEGETFLDLF</sequence>
<evidence type="ECO:0000313" key="8">
    <source>
        <dbReference type="EMBL" id="CCE82991.1"/>
    </source>
</evidence>
<accession>G8YDG0</accession>
<evidence type="ECO:0000256" key="1">
    <source>
        <dbReference type="ARBA" id="ARBA00002412"/>
    </source>
</evidence>
<evidence type="ECO:0000256" key="3">
    <source>
        <dbReference type="ARBA" id="ARBA00009790"/>
    </source>
</evidence>
<dbReference type="EMBL" id="FO082050">
    <property type="protein sequence ID" value="CCE82991.1"/>
    <property type="molecule type" value="Genomic_DNA"/>
</dbReference>
<comment type="similarity">
    <text evidence="3">Belongs to the AEP2 family.</text>
</comment>
<evidence type="ECO:0000256" key="2">
    <source>
        <dbReference type="ARBA" id="ARBA00004173"/>
    </source>
</evidence>
<evidence type="ECO:0000313" key="9">
    <source>
        <dbReference type="Proteomes" id="UP000005222"/>
    </source>
</evidence>
<dbReference type="HOGENOM" id="CLU_493556_0_0_1"/>
<dbReference type="InterPro" id="IPR024319">
    <property type="entry name" value="ATPase_expression_mit"/>
</dbReference>
<evidence type="ECO:0000256" key="4">
    <source>
        <dbReference type="ARBA" id="ARBA00011657"/>
    </source>
</evidence>
<proteinExistence type="inferred from homology"/>
<protein>
    <recommendedName>
        <fullName evidence="5">ATPase expression protein 2, mitochondrial</fullName>
    </recommendedName>
</protein>
<dbReference type="Pfam" id="PF12921">
    <property type="entry name" value="ATP13"/>
    <property type="match status" value="1"/>
</dbReference>
<evidence type="ECO:0000256" key="6">
    <source>
        <dbReference type="ARBA" id="ARBA00022946"/>
    </source>
</evidence>
<dbReference type="Proteomes" id="UP000005222">
    <property type="component" value="Chromosome J"/>
</dbReference>
<dbReference type="OMA" id="KWFQRFE"/>
<organism evidence="8 9">
    <name type="scientific">Pichia sorbitophila (strain ATCC MYA-4447 / BCRC 22081 / CBS 7064 / NBRC 10061 / NRRL Y-12695)</name>
    <name type="common">Hybrid yeast</name>
    <dbReference type="NCBI Taxonomy" id="559304"/>
    <lineage>
        <taxon>Eukaryota</taxon>
        <taxon>Fungi</taxon>
        <taxon>Dikarya</taxon>
        <taxon>Ascomycota</taxon>
        <taxon>Saccharomycotina</taxon>
        <taxon>Pichiomycetes</taxon>
        <taxon>Debaryomycetaceae</taxon>
        <taxon>Millerozyma</taxon>
    </lineage>
</organism>
<keyword evidence="7" id="KW-0496">Mitochondrion</keyword>
<dbReference type="GO" id="GO:0005739">
    <property type="term" value="C:mitochondrion"/>
    <property type="evidence" value="ECO:0007669"/>
    <property type="project" value="UniProtKB-SubCell"/>
</dbReference>
<gene>
    <name evidence="8" type="primary">Piso0_002764</name>
    <name evidence="8" type="ORF">GNLVRS01_PISO0J19061g</name>
</gene>
<evidence type="ECO:0000256" key="7">
    <source>
        <dbReference type="ARBA" id="ARBA00023128"/>
    </source>
</evidence>
<keyword evidence="9" id="KW-1185">Reference proteome</keyword>
<dbReference type="AlphaFoldDB" id="G8YDG0"/>
<comment type="subunit">
    <text evidence="4">Binds to the 5'UTR of the OLI1 mRNA.</text>
</comment>
<evidence type="ECO:0000256" key="5">
    <source>
        <dbReference type="ARBA" id="ARBA00019258"/>
    </source>
</evidence>
<comment type="function">
    <text evidence="1">Required for translation of the mitochondrial OLI1 transcript coding for the mitochondrial ATP synthase subunit 9.</text>
</comment>
<reference evidence="8 9" key="1">
    <citation type="journal article" date="2012" name="G3 (Bethesda)">
        <title>Pichia sorbitophila, an interspecies yeast hybrid reveals early steps of genome resolution following polyploidization.</title>
        <authorList>
            <person name="Leh Louis V."/>
            <person name="Despons L."/>
            <person name="Friedrich A."/>
            <person name="Martin T."/>
            <person name="Durrens P."/>
            <person name="Casaregola S."/>
            <person name="Neuveglise C."/>
            <person name="Fairhead C."/>
            <person name="Marck C."/>
            <person name="Cruz J.A."/>
            <person name="Straub M.L."/>
            <person name="Kugler V."/>
            <person name="Sacerdot C."/>
            <person name="Uzunov Z."/>
            <person name="Thierry A."/>
            <person name="Weiss S."/>
            <person name="Bleykasten C."/>
            <person name="De Montigny J."/>
            <person name="Jacques N."/>
            <person name="Jung P."/>
            <person name="Lemaire M."/>
            <person name="Mallet S."/>
            <person name="Morel G."/>
            <person name="Richard G.F."/>
            <person name="Sarkar A."/>
            <person name="Savel G."/>
            <person name="Schacherer J."/>
            <person name="Seret M.L."/>
            <person name="Talla E."/>
            <person name="Samson G."/>
            <person name="Jubin C."/>
            <person name="Poulain J."/>
            <person name="Vacherie B."/>
            <person name="Barbe V."/>
            <person name="Pelletier E."/>
            <person name="Sherman D.J."/>
            <person name="Westhof E."/>
            <person name="Weissenbach J."/>
            <person name="Baret P.V."/>
            <person name="Wincker P."/>
            <person name="Gaillardin C."/>
            <person name="Dujon B."/>
            <person name="Souciet J.L."/>
        </authorList>
    </citation>
    <scope>NUCLEOTIDE SEQUENCE [LARGE SCALE GENOMIC DNA]</scope>
    <source>
        <strain evidence="9">ATCC MYA-4447 / BCRC 22081 / CBS 7064 / NBRC 10061 / NRRL Y-12695</strain>
    </source>
</reference>
<dbReference type="OrthoDB" id="4077974at2759"/>
<comment type="subcellular location">
    <subcellularLocation>
        <location evidence="2">Mitochondrion</location>
    </subcellularLocation>
</comment>
<dbReference type="InParanoid" id="G8YDG0"/>